<evidence type="ECO:0000259" key="9">
    <source>
        <dbReference type="Pfam" id="PF01447"/>
    </source>
</evidence>
<dbReference type="SUPFAM" id="SSF55486">
    <property type="entry name" value="Metalloproteases ('zincins'), catalytic domain"/>
    <property type="match status" value="1"/>
</dbReference>
<feature type="region of interest" description="Disordered" evidence="8">
    <location>
        <begin position="360"/>
        <end position="404"/>
    </location>
</feature>
<evidence type="ECO:0000256" key="2">
    <source>
        <dbReference type="ARBA" id="ARBA00022670"/>
    </source>
</evidence>
<feature type="domain" description="Peptidase M4" evidence="9">
    <location>
        <begin position="103"/>
        <end position="186"/>
    </location>
</feature>
<dbReference type="PANTHER" id="PTHR43579">
    <property type="match status" value="1"/>
</dbReference>
<dbReference type="RefSeq" id="WP_344193078.1">
    <property type="nucleotide sequence ID" value="NZ_BAAARN010000001.1"/>
</dbReference>
<organism evidence="11 12">
    <name type="scientific">Pedococcus aerophilus</name>
    <dbReference type="NCBI Taxonomy" id="436356"/>
    <lineage>
        <taxon>Bacteria</taxon>
        <taxon>Bacillati</taxon>
        <taxon>Actinomycetota</taxon>
        <taxon>Actinomycetes</taxon>
        <taxon>Micrococcales</taxon>
        <taxon>Intrasporangiaceae</taxon>
        <taxon>Pedococcus</taxon>
    </lineage>
</organism>
<gene>
    <name evidence="11" type="ORF">GCM10009867_21960</name>
</gene>
<dbReference type="Gene3D" id="3.10.170.10">
    <property type="match status" value="1"/>
</dbReference>
<dbReference type="EMBL" id="BAAARN010000001">
    <property type="protein sequence ID" value="GAA2736722.1"/>
    <property type="molecule type" value="Genomic_DNA"/>
</dbReference>
<dbReference type="InterPro" id="IPR052759">
    <property type="entry name" value="Metalloprotease_M4"/>
</dbReference>
<comment type="caution">
    <text evidence="11">The sequence shown here is derived from an EMBL/GenBank/DDBJ whole genome shotgun (WGS) entry which is preliminary data.</text>
</comment>
<keyword evidence="2 7" id="KW-0645">Protease</keyword>
<comment type="similarity">
    <text evidence="1 7">Belongs to the peptidase M4 family.</text>
</comment>
<comment type="subcellular location">
    <subcellularLocation>
        <location evidence="7">Secreted</location>
    </subcellularLocation>
</comment>
<evidence type="ECO:0000256" key="6">
    <source>
        <dbReference type="ARBA" id="ARBA00023049"/>
    </source>
</evidence>
<dbReference type="InterPro" id="IPR013856">
    <property type="entry name" value="Peptidase_M4_domain"/>
</dbReference>
<dbReference type="PANTHER" id="PTHR43579:SF1">
    <property type="entry name" value="NEUTRAL METALLOPROTEINASE"/>
    <property type="match status" value="1"/>
</dbReference>
<protein>
    <recommendedName>
        <fullName evidence="7">Neutral metalloproteinase</fullName>
        <ecNumber evidence="7">3.4.24.-</ecNumber>
    </recommendedName>
</protein>
<dbReference type="Proteomes" id="UP001501326">
    <property type="component" value="Unassembled WGS sequence"/>
</dbReference>
<comment type="function">
    <text evidence="7">Extracellular zinc metalloprotease.</text>
</comment>
<evidence type="ECO:0000313" key="11">
    <source>
        <dbReference type="EMBL" id="GAA2736722.1"/>
    </source>
</evidence>
<name>A0ABN3UQI0_9MICO</name>
<evidence type="ECO:0000256" key="1">
    <source>
        <dbReference type="ARBA" id="ARBA00009388"/>
    </source>
</evidence>
<feature type="compositionally biased region" description="Pro residues" evidence="8">
    <location>
        <begin position="366"/>
        <end position="397"/>
    </location>
</feature>
<evidence type="ECO:0000256" key="8">
    <source>
        <dbReference type="SAM" id="MobiDB-lite"/>
    </source>
</evidence>
<evidence type="ECO:0000313" key="12">
    <source>
        <dbReference type="Proteomes" id="UP001501326"/>
    </source>
</evidence>
<keyword evidence="4 7" id="KW-0378">Hydrolase</keyword>
<comment type="cofactor">
    <cofactor evidence="7">
        <name>Zn(2+)</name>
        <dbReference type="ChEBI" id="CHEBI:29105"/>
    </cofactor>
</comment>
<accession>A0ABN3UQI0</accession>
<dbReference type="InterPro" id="IPR027268">
    <property type="entry name" value="Peptidase_M4/M1_CTD_sf"/>
</dbReference>
<dbReference type="Pfam" id="PF02868">
    <property type="entry name" value="Peptidase_M4_C"/>
    <property type="match status" value="1"/>
</dbReference>
<evidence type="ECO:0000259" key="10">
    <source>
        <dbReference type="Pfam" id="PF02868"/>
    </source>
</evidence>
<feature type="domain" description="Peptidase M4 C-terminal" evidence="10">
    <location>
        <begin position="189"/>
        <end position="358"/>
    </location>
</feature>
<evidence type="ECO:0000256" key="4">
    <source>
        <dbReference type="ARBA" id="ARBA00022801"/>
    </source>
</evidence>
<keyword evidence="12" id="KW-1185">Reference proteome</keyword>
<keyword evidence="5 7" id="KW-0862">Zinc</keyword>
<dbReference type="CDD" id="cd09597">
    <property type="entry name" value="M4_TLP"/>
    <property type="match status" value="1"/>
</dbReference>
<evidence type="ECO:0000256" key="5">
    <source>
        <dbReference type="ARBA" id="ARBA00022833"/>
    </source>
</evidence>
<proteinExistence type="inferred from homology"/>
<dbReference type="InterPro" id="IPR049457">
    <property type="entry name" value="Emfourin"/>
</dbReference>
<dbReference type="PRINTS" id="PR00730">
    <property type="entry name" value="THERMOLYSIN"/>
</dbReference>
<dbReference type="InterPro" id="IPR001570">
    <property type="entry name" value="Peptidase_M4_C_domain"/>
</dbReference>
<keyword evidence="6 7" id="KW-0482">Metalloprotease</keyword>
<reference evidence="11 12" key="1">
    <citation type="journal article" date="2019" name="Int. J. Syst. Evol. Microbiol.">
        <title>The Global Catalogue of Microorganisms (GCM) 10K type strain sequencing project: providing services to taxonomists for standard genome sequencing and annotation.</title>
        <authorList>
            <consortium name="The Broad Institute Genomics Platform"/>
            <consortium name="The Broad Institute Genome Sequencing Center for Infectious Disease"/>
            <person name="Wu L."/>
            <person name="Ma J."/>
        </authorList>
    </citation>
    <scope>NUCLEOTIDE SEQUENCE [LARGE SCALE GENOMIC DNA]</scope>
    <source>
        <strain evidence="11 12">JCM 16378</strain>
    </source>
</reference>
<keyword evidence="7" id="KW-0964">Secreted</keyword>
<evidence type="ECO:0000256" key="7">
    <source>
        <dbReference type="RuleBase" id="RU366073"/>
    </source>
</evidence>
<evidence type="ECO:0000256" key="3">
    <source>
        <dbReference type="ARBA" id="ARBA00022723"/>
    </source>
</evidence>
<dbReference type="Gene3D" id="1.10.390.10">
    <property type="entry name" value="Neutral Protease Domain 2"/>
    <property type="match status" value="1"/>
</dbReference>
<dbReference type="InterPro" id="IPR023612">
    <property type="entry name" value="Peptidase_M4"/>
</dbReference>
<dbReference type="EC" id="3.4.24.-" evidence="7"/>
<dbReference type="Pfam" id="PF01447">
    <property type="entry name" value="Peptidase_M4"/>
    <property type="match status" value="1"/>
</dbReference>
<keyword evidence="3" id="KW-0479">Metal-binding</keyword>
<feature type="region of interest" description="Disordered" evidence="8">
    <location>
        <begin position="40"/>
        <end position="105"/>
    </location>
</feature>
<sequence>MSEMSGSARCGIVPPYLLQALAGADGHAAACAERTLRRDVEHRARRQGRASATPPVGTGASPAEAPPAPDDGTGPQRVIGDAGGQETLPGATVRHEGKPATGDAAADEAYDGLGQTWSLYSEAYGRDSLDGRGLPLLATVHYGKDYDNAFWDGTQMVFGDGDGEVFNRFTLSVDVIGHELTHGVTELTAGLTYQGQSGALNESVSDVFGSLVRQRAAGQTADQADWLIGAGLFTEAVNGVALRSMKAPGTAYDDPKLGKDPQPATMADYVDTTDDNGGVHINSGIPNHAFYLAATAIGGNAWEAPGQIWFDTLTGDGIAADCDFATFAGLTVAAATARYGADSSEVAAVQQAWAQVGVQVSGAPTTPTPPPEDGSPVPAPAPAPAPQPDPAPTPSPAPSGGDELVQVRRTGGLAGMRQARTVALSELPEPDATEWRGLLADDGLHALAAGPTGRTIPDAFTYHVACPPDGEEVALPEHGIPDPVRELFRRTLGE</sequence>
<dbReference type="Pfam" id="PF20242">
    <property type="entry name" value="Emfourin"/>
    <property type="match status" value="1"/>
</dbReference>